<proteinExistence type="predicted"/>
<accession>A0AC61TRE9</accession>
<evidence type="ECO:0000313" key="1">
    <source>
        <dbReference type="EMBL" id="UGV22695.1"/>
    </source>
</evidence>
<evidence type="ECO:0000313" key="2">
    <source>
        <dbReference type="Proteomes" id="UP000828105"/>
    </source>
</evidence>
<organism evidence="1 2">
    <name type="scientific">Escherichia phage vB_EcoD_Sadiya</name>
    <dbReference type="NCBI Taxonomy" id="2902684"/>
    <lineage>
        <taxon>Viruses</taxon>
        <taxon>Duplodnaviria</taxon>
        <taxon>Heunggongvirae</taxon>
        <taxon>Uroviricota</taxon>
        <taxon>Caudoviricetes</taxon>
        <taxon>Drexlerviridae</taxon>
        <taxon>Rogunavirinae</taxon>
        <taxon>Sadiyavirus</taxon>
        <taxon>Sadiyavirus sadiya</taxon>
    </lineage>
</organism>
<reference evidence="1" key="1">
    <citation type="submission" date="2021-11" db="EMBL/GenBank/DDBJ databases">
        <authorList>
            <person name="Marshall N."/>
            <person name="Jared K."/>
            <person name="Sharma R."/>
            <person name="Grose J.H."/>
        </authorList>
    </citation>
    <scope>NUCLEOTIDE SEQUENCE</scope>
</reference>
<protein>
    <submittedName>
        <fullName evidence="1">Uncharacterized protein</fullName>
    </submittedName>
</protein>
<sequence length="118" mass="13919">MFKAKFVNYKTPASGYIGIFTPGREYKLDVIENDRYYRTYDDYGVEVKFNSLFLDNYVFERVSDSELFDMIEEPASLKYYINGNLVQKSYFYELIGELNEADRLGAKVSSVKFEIKFE</sequence>
<dbReference type="EMBL" id="OL539467">
    <property type="protein sequence ID" value="UGV22695.1"/>
    <property type="molecule type" value="Genomic_DNA"/>
</dbReference>
<keyword evidence="2" id="KW-1185">Reference proteome</keyword>
<name>A0AC61TRE9_9CAUD</name>
<gene>
    <name evidence="1" type="ORF">SADIYA_4</name>
</gene>
<dbReference type="Proteomes" id="UP000828105">
    <property type="component" value="Segment"/>
</dbReference>